<sequence length="1160" mass="128779">MPYWIPSPDPEFTNQLGTWFHLPKRDSPSSSVIAAGAMLDSLEPSTLLFLNQLMSLTITNRVLHTQVVYRKTWTSSDRVDLHTNMGDVQPWHVHGVSVDVPAPFASIKGASTRVQMAFPLSFDGSSLPNQPVFAYLPVQSYGFKCILQANFDLPSSREAILDNEWNQFLLRQFPRLFVDQLVQLLPEFPHLIRMIPVDIAPPFHLMGHAVVRLLQDLPLIQAASGAYVAPRHVLDQIEADHPISDALLWQSCHKHFIHPDFAPLLSPQRMLGILPWNATHMVQLARTIASSTSSSSSRSLTWHAQFMDLVASLNPMAAHLRPLGLFPVKSHRHDDGKTLKSVEDTLFYPLDVVDVPFADELNILHPEYIHALSPKTTRFLHVLGIKQLTTHDMLQFHLLPLVATSKTTEDDHAKALAFCMHVHIERPLSTPLLQLVRQSVRVVTASGDLTPLSTPHLSLEPPEFAFSALTVVAATSVVPSSSAFSFLQAVGLPVFMSLHSPDDVVPGLPFVLTSIVTNQDIAGATALMQYLDRNWTAQHSATRGSVVTTLQMSPWLPTSTTLLNPTTPAIALKYPNESYLDVPAGLKPYFPSSAVLNREFASVLQIHIGLGVPEYLHLLQLDAVSADTVVACLLELEAHATGQPDVLQSIQTALSAAPILPVNNQRVRLHHTIWKPSTSCPDLVALRPAFPKTLKSFFVQLGVPVKPTVAVALAALESSNVADPRPYLQFVAEQPLDSFPAQLEPIAFLTTTHGAKVSFESQPLLVEEEPSWWSHMSPKPSDKLVVISHPENAPFAGFWQFGTSLVQDVQDNPDKWNDLLHEAMMEESPHGSLVSGPIIQAFLCFLLDTWTTPNIVRISHLPTQGGVFEPFESVYATSSSQLRHPRALELPPFLDSVQCWSAENLRVSFTVQSPPCSPSSDDWTSSGVIIEAKPAVLDAFKLYINTPVEFPDVLSTLVSLLWSPLIAPQVARSLQPCPRRHQNPDPIPLKRQLFPLDLPPAKRPRQDFALRPPPSDSGDRMFQFRPNSLTDEAKFAIGRVGEAHVYDLLRAEYPPESVEWINEVEETGRPYDICIHHPSGGTEFIEVKSTSTYDKRVFEMSVQELECATQKGSQYSIYRAFAIRPHGALPDSRVIRLRNPITLLRHKKLALSVLMTDEVM</sequence>
<protein>
    <recommendedName>
        <fullName evidence="1">Protein NO VEIN C-terminal domain-containing protein</fullName>
    </recommendedName>
</protein>
<accession>A0A418FCZ0</accession>
<dbReference type="PANTHER" id="PTHR32387:SF0">
    <property type="entry name" value="PROTEIN NO VEIN"/>
    <property type="match status" value="1"/>
</dbReference>
<proteinExistence type="predicted"/>
<evidence type="ECO:0000313" key="5">
    <source>
        <dbReference type="Proteomes" id="UP000285712"/>
    </source>
</evidence>
<comment type="caution">
    <text evidence="3">The sequence shown here is derived from an EMBL/GenBank/DDBJ whole genome shotgun (WGS) entry which is preliminary data.</text>
</comment>
<evidence type="ECO:0000259" key="1">
    <source>
        <dbReference type="Pfam" id="PF13020"/>
    </source>
</evidence>
<organism evidence="3 4">
    <name type="scientific">Aphanomyces astaci</name>
    <name type="common">Crayfish plague agent</name>
    <dbReference type="NCBI Taxonomy" id="112090"/>
    <lineage>
        <taxon>Eukaryota</taxon>
        <taxon>Sar</taxon>
        <taxon>Stramenopiles</taxon>
        <taxon>Oomycota</taxon>
        <taxon>Saprolegniomycetes</taxon>
        <taxon>Saprolegniales</taxon>
        <taxon>Verrucalvaceae</taxon>
        <taxon>Aphanomyces</taxon>
    </lineage>
</organism>
<dbReference type="VEuPathDB" id="FungiDB:H257_02905"/>
<dbReference type="InterPro" id="IPR024975">
    <property type="entry name" value="NOV_C"/>
</dbReference>
<dbReference type="InterPro" id="IPR052957">
    <property type="entry name" value="Auxin_embryo_med"/>
</dbReference>
<dbReference type="AlphaFoldDB" id="A0A418FCZ0"/>
<dbReference type="EMBL" id="QUTG01002088">
    <property type="protein sequence ID" value="RHY97679.1"/>
    <property type="molecule type" value="Genomic_DNA"/>
</dbReference>
<dbReference type="Pfam" id="PF13020">
    <property type="entry name" value="NOV_C"/>
    <property type="match status" value="1"/>
</dbReference>
<dbReference type="PANTHER" id="PTHR32387">
    <property type="entry name" value="WU:FJ29H11"/>
    <property type="match status" value="1"/>
</dbReference>
<feature type="domain" description="Protein NO VEIN C-terminal" evidence="1">
    <location>
        <begin position="1041"/>
        <end position="1121"/>
    </location>
</feature>
<dbReference type="EMBL" id="QUTH01002160">
    <property type="protein sequence ID" value="RHZ27389.1"/>
    <property type="molecule type" value="Genomic_DNA"/>
</dbReference>
<name>A0A418FCZ0_APHAT</name>
<gene>
    <name evidence="2" type="ORF">DYB35_005617</name>
    <name evidence="3" type="ORF">DYB37_007867</name>
</gene>
<dbReference type="VEuPathDB" id="FungiDB:H257_19088"/>
<evidence type="ECO:0000313" key="4">
    <source>
        <dbReference type="Proteomes" id="UP000285430"/>
    </source>
</evidence>
<dbReference type="Proteomes" id="UP000285430">
    <property type="component" value="Unassembled WGS sequence"/>
</dbReference>
<reference evidence="4 5" key="1">
    <citation type="submission" date="2018-08" db="EMBL/GenBank/DDBJ databases">
        <title>Aphanomyces genome sequencing and annotation.</title>
        <authorList>
            <person name="Minardi D."/>
            <person name="Oidtmann B."/>
            <person name="Van Der Giezen M."/>
            <person name="Studholme D.J."/>
        </authorList>
    </citation>
    <scope>NUCLEOTIDE SEQUENCE [LARGE SCALE GENOMIC DNA]</scope>
    <source>
        <strain evidence="3 4">Da</strain>
        <strain evidence="2 5">Sv</strain>
    </source>
</reference>
<evidence type="ECO:0000313" key="3">
    <source>
        <dbReference type="EMBL" id="RHZ27389.1"/>
    </source>
</evidence>
<evidence type="ECO:0000313" key="2">
    <source>
        <dbReference type="EMBL" id="RHY97679.1"/>
    </source>
</evidence>
<dbReference type="Proteomes" id="UP000285712">
    <property type="component" value="Unassembled WGS sequence"/>
</dbReference>